<organism evidence="1 2">
    <name type="scientific">Comamonas nitrativorans</name>
    <dbReference type="NCBI Taxonomy" id="108437"/>
    <lineage>
        <taxon>Bacteria</taxon>
        <taxon>Pseudomonadati</taxon>
        <taxon>Pseudomonadota</taxon>
        <taxon>Betaproteobacteria</taxon>
        <taxon>Burkholderiales</taxon>
        <taxon>Comamonadaceae</taxon>
        <taxon>Comamonas</taxon>
    </lineage>
</organism>
<keyword evidence="2" id="KW-1185">Reference proteome</keyword>
<protein>
    <submittedName>
        <fullName evidence="1">Uncharacterized protein</fullName>
    </submittedName>
</protein>
<evidence type="ECO:0000313" key="2">
    <source>
        <dbReference type="Proteomes" id="UP001595967"/>
    </source>
</evidence>
<feature type="non-terminal residue" evidence="1">
    <location>
        <position position="1"/>
    </location>
</feature>
<dbReference type="Proteomes" id="UP001595967">
    <property type="component" value="Unassembled WGS sequence"/>
</dbReference>
<dbReference type="RefSeq" id="WP_377728188.1">
    <property type="nucleotide sequence ID" value="NZ_JBHSEW010000021.1"/>
</dbReference>
<dbReference type="EMBL" id="JBHSEW010000021">
    <property type="protein sequence ID" value="MFC4623575.1"/>
    <property type="molecule type" value="Genomic_DNA"/>
</dbReference>
<accession>A0ABV9H3I6</accession>
<gene>
    <name evidence="1" type="ORF">ACFO3A_15365</name>
</gene>
<proteinExistence type="predicted"/>
<sequence length="104" mass="11564">AQHFAVCLKKFKKIFFRPFANFSNTSAGSFSEASHSTQNFEQLASGEEFFSSRLPKLSIRSAGHRRCEGADYSIVFTGFPQNSSAAANILPCAPFPWIICALWH</sequence>
<name>A0ABV9H3I6_9BURK</name>
<comment type="caution">
    <text evidence="1">The sequence shown here is derived from an EMBL/GenBank/DDBJ whole genome shotgun (WGS) entry which is preliminary data.</text>
</comment>
<reference evidence="2" key="1">
    <citation type="journal article" date="2019" name="Int. J. Syst. Evol. Microbiol.">
        <title>The Global Catalogue of Microorganisms (GCM) 10K type strain sequencing project: providing services to taxonomists for standard genome sequencing and annotation.</title>
        <authorList>
            <consortium name="The Broad Institute Genomics Platform"/>
            <consortium name="The Broad Institute Genome Sequencing Center for Infectious Disease"/>
            <person name="Wu L."/>
            <person name="Ma J."/>
        </authorList>
    </citation>
    <scope>NUCLEOTIDE SEQUENCE [LARGE SCALE GENOMIC DNA]</scope>
    <source>
        <strain evidence="2">JCM 11650</strain>
    </source>
</reference>
<evidence type="ECO:0000313" key="1">
    <source>
        <dbReference type="EMBL" id="MFC4623575.1"/>
    </source>
</evidence>